<reference evidence="1 2" key="1">
    <citation type="submission" date="2013-11" db="EMBL/GenBank/DDBJ databases">
        <title>The Genome Sequence of Phytophthora parasitica P10297.</title>
        <authorList>
            <consortium name="The Broad Institute Genomics Platform"/>
            <person name="Russ C."/>
            <person name="Tyler B."/>
            <person name="Panabieres F."/>
            <person name="Shan W."/>
            <person name="Tripathy S."/>
            <person name="Grunwald N."/>
            <person name="Machado M."/>
            <person name="Johnson C.S."/>
            <person name="Walker B."/>
            <person name="Young S.K."/>
            <person name="Zeng Q."/>
            <person name="Gargeya S."/>
            <person name="Fitzgerald M."/>
            <person name="Haas B."/>
            <person name="Abouelleil A."/>
            <person name="Allen A.W."/>
            <person name="Alvarado L."/>
            <person name="Arachchi H.M."/>
            <person name="Berlin A.M."/>
            <person name="Chapman S.B."/>
            <person name="Gainer-Dewar J."/>
            <person name="Goldberg J."/>
            <person name="Griggs A."/>
            <person name="Gujja S."/>
            <person name="Hansen M."/>
            <person name="Howarth C."/>
            <person name="Imamovic A."/>
            <person name="Ireland A."/>
            <person name="Larimer J."/>
            <person name="McCowan C."/>
            <person name="Murphy C."/>
            <person name="Pearson M."/>
            <person name="Poon T.W."/>
            <person name="Priest M."/>
            <person name="Roberts A."/>
            <person name="Saif S."/>
            <person name="Shea T."/>
            <person name="Sisk P."/>
            <person name="Sykes S."/>
            <person name="Wortman J."/>
            <person name="Nusbaum C."/>
            <person name="Birren B."/>
        </authorList>
    </citation>
    <scope>NUCLEOTIDE SEQUENCE [LARGE SCALE GENOMIC DNA]</scope>
    <source>
        <strain evidence="1 2">P10297</strain>
    </source>
</reference>
<protein>
    <submittedName>
        <fullName evidence="1">Uncharacterized protein</fullName>
    </submittedName>
</protein>
<sequence length="159" mass="17734">MTSTSNVEGQPLRASCSSDGVIKNDVKCKTASERRVLKKHRDVMVRYGLRKKKSVQFLAYRASSSGASTQNVLRTLAPVNFEYSLCALIVAREALRRQNMELCSKIENYKALQKVPHVAYQGIQRVAIAVHPRVEKLIAGGSISKTPRHHSTSIRSVLR</sequence>
<accession>W2ZBH5</accession>
<organism evidence="1 2">
    <name type="scientific">Phytophthora nicotianae P10297</name>
    <dbReference type="NCBI Taxonomy" id="1317064"/>
    <lineage>
        <taxon>Eukaryota</taxon>
        <taxon>Sar</taxon>
        <taxon>Stramenopiles</taxon>
        <taxon>Oomycota</taxon>
        <taxon>Peronosporomycetes</taxon>
        <taxon>Peronosporales</taxon>
        <taxon>Peronosporaceae</taxon>
        <taxon>Phytophthora</taxon>
    </lineage>
</organism>
<dbReference type="EMBL" id="ANIY01001901">
    <property type="protein sequence ID" value="ETP44336.1"/>
    <property type="molecule type" value="Genomic_DNA"/>
</dbReference>
<gene>
    <name evidence="1" type="ORF">F442_09061</name>
</gene>
<comment type="caution">
    <text evidence="1">The sequence shown here is derived from an EMBL/GenBank/DDBJ whole genome shotgun (WGS) entry which is preliminary data.</text>
</comment>
<proteinExistence type="predicted"/>
<evidence type="ECO:0000313" key="1">
    <source>
        <dbReference type="EMBL" id="ETP44336.1"/>
    </source>
</evidence>
<name>W2ZBH5_PHYNI</name>
<dbReference type="Proteomes" id="UP000018948">
    <property type="component" value="Unassembled WGS sequence"/>
</dbReference>
<dbReference type="AlphaFoldDB" id="W2ZBH5"/>
<evidence type="ECO:0000313" key="2">
    <source>
        <dbReference type="Proteomes" id="UP000018948"/>
    </source>
</evidence>